<dbReference type="AlphaFoldDB" id="A0A8C0IHF1"/>
<keyword evidence="3" id="KW-1185">Reference proteome</keyword>
<name>A0A8C0IHF1_BUBBB</name>
<organism evidence="2 3">
    <name type="scientific">Bubo bubo</name>
    <name type="common">Eurasian eagle-owl</name>
    <name type="synonym">Strix bubo</name>
    <dbReference type="NCBI Taxonomy" id="30461"/>
    <lineage>
        <taxon>Eukaryota</taxon>
        <taxon>Metazoa</taxon>
        <taxon>Chordata</taxon>
        <taxon>Craniata</taxon>
        <taxon>Vertebrata</taxon>
        <taxon>Euteleostomi</taxon>
        <taxon>Archelosauria</taxon>
        <taxon>Archosauria</taxon>
        <taxon>Dinosauria</taxon>
        <taxon>Saurischia</taxon>
        <taxon>Theropoda</taxon>
        <taxon>Coelurosauria</taxon>
        <taxon>Aves</taxon>
        <taxon>Neognathae</taxon>
        <taxon>Neoaves</taxon>
        <taxon>Telluraves</taxon>
        <taxon>Strigiformes</taxon>
        <taxon>Strigidae</taxon>
        <taxon>Bubo</taxon>
    </lineage>
</organism>
<keyword evidence="1" id="KW-0812">Transmembrane</keyword>
<keyword evidence="1" id="KW-0472">Membrane</keyword>
<evidence type="ECO:0000313" key="2">
    <source>
        <dbReference type="Ensembl" id="ENSBOBP00000020239.1"/>
    </source>
</evidence>
<feature type="transmembrane region" description="Helical" evidence="1">
    <location>
        <begin position="115"/>
        <end position="134"/>
    </location>
</feature>
<proteinExistence type="predicted"/>
<dbReference type="Ensembl" id="ENSBOBT00000020698.1">
    <property type="protein sequence ID" value="ENSBOBP00000020239.1"/>
    <property type="gene ID" value="ENSBOBG00000012358.1"/>
</dbReference>
<dbReference type="Proteomes" id="UP000694567">
    <property type="component" value="Unplaced"/>
</dbReference>
<keyword evidence="1" id="KW-1133">Transmembrane helix</keyword>
<evidence type="ECO:0000256" key="1">
    <source>
        <dbReference type="SAM" id="Phobius"/>
    </source>
</evidence>
<reference evidence="2" key="1">
    <citation type="submission" date="2025-08" db="UniProtKB">
        <authorList>
            <consortium name="Ensembl"/>
        </authorList>
    </citation>
    <scope>IDENTIFICATION</scope>
</reference>
<protein>
    <submittedName>
        <fullName evidence="2">Uncharacterized protein</fullName>
    </submittedName>
</protein>
<reference evidence="2" key="2">
    <citation type="submission" date="2025-09" db="UniProtKB">
        <authorList>
            <consortium name="Ensembl"/>
        </authorList>
    </citation>
    <scope>IDENTIFICATION</scope>
</reference>
<accession>A0A8C0IHF1</accession>
<evidence type="ECO:0000313" key="3">
    <source>
        <dbReference type="Proteomes" id="UP000694567"/>
    </source>
</evidence>
<sequence>MSLDTHLKTVQRQLFQLEKKRAILIMKKNKSALRSNNLSALKQLFTTAFQLFKKIRLQSLLGSVAEEAAISTCQPTPLVRVTSFRSGLFSSGIHQLLQSTTQFNSSPHGAWGHSLVVDLVVLGLWFASMILRVFSSVNDSMNLY</sequence>